<dbReference type="Proteomes" id="UP001591681">
    <property type="component" value="Unassembled WGS sequence"/>
</dbReference>
<organism evidence="5 6">
    <name type="scientific">Coilia grayii</name>
    <name type="common">Gray's grenadier anchovy</name>
    <dbReference type="NCBI Taxonomy" id="363190"/>
    <lineage>
        <taxon>Eukaryota</taxon>
        <taxon>Metazoa</taxon>
        <taxon>Chordata</taxon>
        <taxon>Craniata</taxon>
        <taxon>Vertebrata</taxon>
        <taxon>Euteleostomi</taxon>
        <taxon>Actinopterygii</taxon>
        <taxon>Neopterygii</taxon>
        <taxon>Teleostei</taxon>
        <taxon>Clupei</taxon>
        <taxon>Clupeiformes</taxon>
        <taxon>Clupeoidei</taxon>
        <taxon>Engraulidae</taxon>
        <taxon>Coilinae</taxon>
        <taxon>Coilia</taxon>
    </lineage>
</organism>
<dbReference type="AlphaFoldDB" id="A0ABD1IXU0"/>
<feature type="compositionally biased region" description="Basic and acidic residues" evidence="3">
    <location>
        <begin position="58"/>
        <end position="71"/>
    </location>
</feature>
<dbReference type="InterPro" id="IPR041267">
    <property type="entry name" value="NLRP_HD2"/>
</dbReference>
<name>A0ABD1IXU0_9TELE</name>
<keyword evidence="2" id="KW-0677">Repeat</keyword>
<feature type="compositionally biased region" description="Polar residues" evidence="3">
    <location>
        <begin position="8"/>
        <end position="17"/>
    </location>
</feature>
<evidence type="ECO:0000256" key="2">
    <source>
        <dbReference type="ARBA" id="ARBA00022737"/>
    </source>
</evidence>
<evidence type="ECO:0000256" key="1">
    <source>
        <dbReference type="ARBA" id="ARBA00022614"/>
    </source>
</evidence>
<evidence type="ECO:0000313" key="6">
    <source>
        <dbReference type="Proteomes" id="UP001591681"/>
    </source>
</evidence>
<dbReference type="PANTHER" id="PTHR24106">
    <property type="entry name" value="NACHT, LRR AND CARD DOMAINS-CONTAINING"/>
    <property type="match status" value="1"/>
</dbReference>
<keyword evidence="1" id="KW-0433">Leucine-rich repeat</keyword>
<feature type="compositionally biased region" description="Basic and acidic residues" evidence="3">
    <location>
        <begin position="97"/>
        <end position="116"/>
    </location>
</feature>
<dbReference type="SMART" id="SM00368">
    <property type="entry name" value="LRR_RI"/>
    <property type="match status" value="12"/>
</dbReference>
<feature type="compositionally biased region" description="Basic and acidic residues" evidence="3">
    <location>
        <begin position="19"/>
        <end position="32"/>
    </location>
</feature>
<dbReference type="Pfam" id="PF13516">
    <property type="entry name" value="LRR_6"/>
    <property type="match status" value="5"/>
</dbReference>
<evidence type="ECO:0000259" key="4">
    <source>
        <dbReference type="Pfam" id="PF17776"/>
    </source>
</evidence>
<proteinExistence type="predicted"/>
<dbReference type="SUPFAM" id="SSF52047">
    <property type="entry name" value="RNI-like"/>
    <property type="match status" value="2"/>
</dbReference>
<accession>A0ABD1IXU0</accession>
<comment type="caution">
    <text evidence="5">The sequence shown here is derived from an EMBL/GenBank/DDBJ whole genome shotgun (WGS) entry which is preliminary data.</text>
</comment>
<dbReference type="CDD" id="cd00116">
    <property type="entry name" value="LRR_RI"/>
    <property type="match status" value="1"/>
</dbReference>
<dbReference type="EMBL" id="JBHFQA010000022">
    <property type="protein sequence ID" value="KAL2079419.1"/>
    <property type="molecule type" value="Genomic_DNA"/>
</dbReference>
<dbReference type="Gene3D" id="3.80.10.10">
    <property type="entry name" value="Ribonuclease Inhibitor"/>
    <property type="match status" value="3"/>
</dbReference>
<evidence type="ECO:0000256" key="3">
    <source>
        <dbReference type="SAM" id="MobiDB-lite"/>
    </source>
</evidence>
<feature type="compositionally biased region" description="Polar residues" evidence="3">
    <location>
        <begin position="86"/>
        <end position="95"/>
    </location>
</feature>
<protein>
    <recommendedName>
        <fullName evidence="4">NACHT LRR and PYD domain-containing protein</fullName>
    </recommendedName>
</protein>
<feature type="region of interest" description="Disordered" evidence="3">
    <location>
        <begin position="1"/>
        <end position="132"/>
    </location>
</feature>
<dbReference type="InterPro" id="IPR032675">
    <property type="entry name" value="LRR_dom_sf"/>
</dbReference>
<dbReference type="Pfam" id="PF17776">
    <property type="entry name" value="NLRC4_HD2"/>
    <property type="match status" value="1"/>
</dbReference>
<reference evidence="5 6" key="1">
    <citation type="submission" date="2024-09" db="EMBL/GenBank/DDBJ databases">
        <title>A chromosome-level genome assembly of Gray's grenadier anchovy, Coilia grayii.</title>
        <authorList>
            <person name="Fu Z."/>
        </authorList>
    </citation>
    <scope>NUCLEOTIDE SEQUENCE [LARGE SCALE GENOMIC DNA]</scope>
    <source>
        <strain evidence="5">G4</strain>
        <tissue evidence="5">Muscle</tissue>
    </source>
</reference>
<dbReference type="FunFam" id="3.80.10.10:FF:001632">
    <property type="entry name" value="Uncharacterized protein"/>
    <property type="match status" value="1"/>
</dbReference>
<keyword evidence="6" id="KW-1185">Reference proteome</keyword>
<dbReference type="InterPro" id="IPR051261">
    <property type="entry name" value="NLR"/>
</dbReference>
<gene>
    <name evidence="5" type="ORF">ACEWY4_025163</name>
</gene>
<dbReference type="InterPro" id="IPR001611">
    <property type="entry name" value="Leu-rich_rpt"/>
</dbReference>
<evidence type="ECO:0000313" key="5">
    <source>
        <dbReference type="EMBL" id="KAL2079419.1"/>
    </source>
</evidence>
<feature type="domain" description="NACHT LRR and PYD" evidence="4">
    <location>
        <begin position="214"/>
        <end position="313"/>
    </location>
</feature>
<sequence>MEKRPGSPTHSSVSMKSDGSYDHGRPNFREGEIPSDQRAMEKRPGSPTHSRVSMKSDGSYDHGRPDFREGELPSDPRVMEKRPGSPTHSSVSMKSDGSYDHGRPDFREGELPSDPRKQRRKHAPDSSGQNEQQDLTHVFQMLEKKIIAFVKNELQRFKGILSPDYQENFERKERDESDARDGALKMALHFLLKMERNDLADKLREIQGTDVLSRHQAPSGEESMTILHKSAVDKALEYKDGRFDLFLRFLLGLSLESNQTLLRGLLQKGQEQTSNDETISYIKDKIREAPSSERVINLFHCLNELNDHSLVEEIQSFLSAGSLSEVQLSPGQWSALLFVLLTSDQKLDVFDLKKYVRSDEGLLRLKPIVEESQTLLLDSCRLSKMSCTILASVLCKVSSKVNKLDLSDNSIGDVGVQELCNGLKNPNCALESLRLLKSDAADQACVYLTSVLGTNPLLLTELELSRKIVGDSGVKQICALLEDSHCRIKKLKLRSCSITGEGCAALTSALTSNPSHLIELHLDDNELGDSGVKQISALLRNPDCKLQILGLQSCSITGEGCAALTSALTSNPSHLIELYLGVNKLGDSEVKQISALLRNPDCKLQILGLRFCSITGEGCAALTSALASNPSHLIELYLGGNKLGDSGVKQISALLRNPDCKLQTLWLESCSITGEGCAALTSALASNPSHLIQLHLDDNKLGGSGLKQISALLKNPDCKLKTLWLSGCSITEEGCAALTSALISNPSHLIELNLSRNELGDSGVKQISALLRNPDCKLQKLG</sequence>